<accession>A0A0K1PHZ3</accession>
<dbReference type="RefSeq" id="WP_050727227.1">
    <property type="nucleotide sequence ID" value="NZ_CP012332.1"/>
</dbReference>
<name>A0A0K1PHZ3_9BACT</name>
<proteinExistence type="predicted"/>
<reference evidence="1 2" key="1">
    <citation type="submission" date="2015-08" db="EMBL/GenBank/DDBJ databases">
        <authorList>
            <person name="Babu N.S."/>
            <person name="Beckwith C.J."/>
            <person name="Beseler K.G."/>
            <person name="Brison A."/>
            <person name="Carone J.V."/>
            <person name="Caskin T.P."/>
            <person name="Diamond M."/>
            <person name="Durham M.E."/>
            <person name="Foxe J.M."/>
            <person name="Go M."/>
            <person name="Henderson B.A."/>
            <person name="Jones I.B."/>
            <person name="McGettigan J.A."/>
            <person name="Micheletti S.J."/>
            <person name="Nasrallah M.E."/>
            <person name="Ortiz D."/>
            <person name="Piller C.R."/>
            <person name="Privatt S.R."/>
            <person name="Schneider S.L."/>
            <person name="Sharp S."/>
            <person name="Smith T.C."/>
            <person name="Stanton J.D."/>
            <person name="Ullery H.E."/>
            <person name="Wilson R.J."/>
            <person name="Serrano M.G."/>
            <person name="Buck G."/>
            <person name="Lee V."/>
            <person name="Wang Y."/>
            <person name="Carvalho R."/>
            <person name="Voegtly L."/>
            <person name="Shi R."/>
            <person name="Duckworth R."/>
            <person name="Johnson A."/>
            <person name="Loviza R."/>
            <person name="Walstead R."/>
            <person name="Shah Z."/>
            <person name="Kiflezghi M."/>
            <person name="Wade K."/>
            <person name="Ball S.L."/>
            <person name="Bradley K.W."/>
            <person name="Asai D.J."/>
            <person name="Bowman C.A."/>
            <person name="Russell D.A."/>
            <person name="Pope W.H."/>
            <person name="Jacobs-Sera D."/>
            <person name="Hendrix R.W."/>
            <person name="Hatfull G.F."/>
        </authorList>
    </citation>
    <scope>NUCLEOTIDE SEQUENCE [LARGE SCALE GENOMIC DNA]</scope>
    <source>
        <strain evidence="1 2">DSM 27710</strain>
    </source>
</reference>
<sequence>MKLVSLVSLGVLASLHCPGTGTTAVRDLQDENHGRCEVIARDVDSCEPGIEPIEPSDSPKLGLQSRYWERIAQRAWVTSVSDSTLILEGPWDVPLSFVWFEPVDDKFAVGDEVTVDGRGDWSVVIGPNATLANADVYAFSPQNPSPFADDCPDIDFFALCYAQGTNTCRVPVYGVRASLGPDSIEIAQGERGTIGDWQVAHHGAVSARGYMEDGWIVEGYFHGTVSAWKLNSP</sequence>
<dbReference type="STRING" id="1391653.AKJ08_3550"/>
<dbReference type="Proteomes" id="UP000055590">
    <property type="component" value="Chromosome"/>
</dbReference>
<dbReference type="EMBL" id="CP012332">
    <property type="protein sequence ID" value="AKU93163.1"/>
    <property type="molecule type" value="Genomic_DNA"/>
</dbReference>
<keyword evidence="2" id="KW-1185">Reference proteome</keyword>
<gene>
    <name evidence="1" type="ORF">AKJ08_3550</name>
</gene>
<protein>
    <submittedName>
        <fullName evidence="1">Uncharacterized protein</fullName>
    </submittedName>
</protein>
<dbReference type="AlphaFoldDB" id="A0A0K1PHZ3"/>
<organism evidence="1 2">
    <name type="scientific">Vulgatibacter incomptus</name>
    <dbReference type="NCBI Taxonomy" id="1391653"/>
    <lineage>
        <taxon>Bacteria</taxon>
        <taxon>Pseudomonadati</taxon>
        <taxon>Myxococcota</taxon>
        <taxon>Myxococcia</taxon>
        <taxon>Myxococcales</taxon>
        <taxon>Cystobacterineae</taxon>
        <taxon>Vulgatibacteraceae</taxon>
        <taxon>Vulgatibacter</taxon>
    </lineage>
</organism>
<evidence type="ECO:0000313" key="1">
    <source>
        <dbReference type="EMBL" id="AKU93163.1"/>
    </source>
</evidence>
<evidence type="ECO:0000313" key="2">
    <source>
        <dbReference type="Proteomes" id="UP000055590"/>
    </source>
</evidence>
<dbReference type="KEGG" id="vin:AKJ08_3550"/>